<dbReference type="KEGG" id="cwa:CwatDRAFT_2214"/>
<protein>
    <recommendedName>
        <fullName evidence="1">Ice-binding protein C-terminal domain-containing protein</fullName>
    </recommendedName>
</protein>
<dbReference type="InterPro" id="IPR013424">
    <property type="entry name" value="Ice-binding_C"/>
</dbReference>
<dbReference type="AlphaFoldDB" id="Q4BXG4"/>
<dbReference type="Proteomes" id="UP000003922">
    <property type="component" value="Unassembled WGS sequence"/>
</dbReference>
<evidence type="ECO:0000259" key="1">
    <source>
        <dbReference type="Pfam" id="PF07589"/>
    </source>
</evidence>
<keyword evidence="3" id="KW-1185">Reference proteome</keyword>
<reference evidence="2" key="2">
    <citation type="submission" date="2005-06" db="EMBL/GenBank/DDBJ databases">
        <title>Sequencing of the draft genome and assembly of Crocosphaera watsonii WH 8501.</title>
        <authorList>
            <consortium name="US DOE Joint Genome Institute (JGI-PGF)"/>
            <person name="Copeland A."/>
            <person name="Lucas S."/>
            <person name="Lapidus A."/>
            <person name="Barry K."/>
            <person name="Detter C."/>
            <person name="Glavina T."/>
            <person name="Hammon N."/>
            <person name="Israni S."/>
            <person name="Pitluck S."/>
            <person name="Richardson P."/>
        </authorList>
    </citation>
    <scope>NUCLEOTIDE SEQUENCE [LARGE SCALE GENOMIC DNA]</scope>
    <source>
        <strain evidence="2">WH 8501</strain>
    </source>
</reference>
<comment type="caution">
    <text evidence="2">The sequence shown here is derived from an EMBL/GenBank/DDBJ whole genome shotgun (WGS) entry which is preliminary data.</text>
</comment>
<name>Q4BXG4_CROWT</name>
<accession>Q4BXG4</accession>
<sequence length="90" mass="9711">MSPREGGDTFYGWANINIDTATDGGTVTITEWAYNNTPNGSILVGQTEDEEVATTPEPSSSLALLAFGAAGVYRWRKNRKSKTVQEKQAA</sequence>
<feature type="domain" description="Ice-binding protein C-terminal" evidence="1">
    <location>
        <begin position="54"/>
        <end position="77"/>
    </location>
</feature>
<dbReference type="OrthoDB" id="273136at2"/>
<reference evidence="2" key="3">
    <citation type="submission" date="2016-12" db="EMBL/GenBank/DDBJ databases">
        <title>Annotation of the draft genome assembly of Crocosphaera watsonii WH 8501.</title>
        <authorList>
            <consortium name="US DOE Joint Genome Institute (JGI-ORNL)"/>
            <person name="Larimer F."/>
            <person name="Land M."/>
        </authorList>
    </citation>
    <scope>NUCLEOTIDE SEQUENCE</scope>
    <source>
        <strain evidence="2">WH 8501</strain>
    </source>
</reference>
<dbReference type="RefSeq" id="WP_007307627.1">
    <property type="nucleotide sequence ID" value="NZ_AADV02000130.1"/>
</dbReference>
<organism evidence="2 3">
    <name type="scientific">Crocosphaera watsonii WH 8501</name>
    <dbReference type="NCBI Taxonomy" id="165597"/>
    <lineage>
        <taxon>Bacteria</taxon>
        <taxon>Bacillati</taxon>
        <taxon>Cyanobacteriota</taxon>
        <taxon>Cyanophyceae</taxon>
        <taxon>Oscillatoriophycideae</taxon>
        <taxon>Chroococcales</taxon>
        <taxon>Aphanothecaceae</taxon>
        <taxon>Crocosphaera</taxon>
    </lineage>
</organism>
<dbReference type="NCBIfam" id="TIGR02595">
    <property type="entry name" value="PEP_CTERM"/>
    <property type="match status" value="1"/>
</dbReference>
<proteinExistence type="predicted"/>
<dbReference type="EMBL" id="AADV02000130">
    <property type="protein sequence ID" value="EAM48599.1"/>
    <property type="molecule type" value="Genomic_DNA"/>
</dbReference>
<gene>
    <name evidence="2" type="ORF">CwatDRAFT_2214</name>
</gene>
<dbReference type="Pfam" id="PF07589">
    <property type="entry name" value="PEP-CTERM"/>
    <property type="match status" value="1"/>
</dbReference>
<evidence type="ECO:0000313" key="2">
    <source>
        <dbReference type="EMBL" id="EAM48599.1"/>
    </source>
</evidence>
<evidence type="ECO:0000313" key="3">
    <source>
        <dbReference type="Proteomes" id="UP000003922"/>
    </source>
</evidence>
<reference evidence="2" key="1">
    <citation type="submission" date="2004-02" db="EMBL/GenBank/DDBJ databases">
        <authorList>
            <consortium name="DOE Joint Genome Institute"/>
        </authorList>
    </citation>
    <scope>NUCLEOTIDE SEQUENCE [LARGE SCALE GENOMIC DNA]</scope>
    <source>
        <strain evidence="2">WH 8501</strain>
    </source>
</reference>